<dbReference type="AlphaFoldDB" id="A0A365MWK4"/>
<accession>A0A365MWK4</accession>
<gene>
    <name evidence="2" type="ORF">FPRO05_13981</name>
</gene>
<evidence type="ECO:0000256" key="1">
    <source>
        <dbReference type="SAM" id="MobiDB-lite"/>
    </source>
</evidence>
<comment type="caution">
    <text evidence="2">The sequence shown here is derived from an EMBL/GenBank/DDBJ whole genome shotgun (WGS) entry which is preliminary data.</text>
</comment>
<dbReference type="Proteomes" id="UP000251714">
    <property type="component" value="Unassembled WGS sequence"/>
</dbReference>
<proteinExistence type="predicted"/>
<name>A0A365MWK4_GIBIN</name>
<evidence type="ECO:0000313" key="2">
    <source>
        <dbReference type="EMBL" id="RBA12927.1"/>
    </source>
</evidence>
<evidence type="ECO:0000313" key="3">
    <source>
        <dbReference type="Proteomes" id="UP000251714"/>
    </source>
</evidence>
<organism evidence="2 3">
    <name type="scientific">Gibberella intermedia</name>
    <name type="common">Bulb rot disease fungus</name>
    <name type="synonym">Fusarium proliferatum</name>
    <dbReference type="NCBI Taxonomy" id="948311"/>
    <lineage>
        <taxon>Eukaryota</taxon>
        <taxon>Fungi</taxon>
        <taxon>Dikarya</taxon>
        <taxon>Ascomycota</taxon>
        <taxon>Pezizomycotina</taxon>
        <taxon>Sordariomycetes</taxon>
        <taxon>Hypocreomycetidae</taxon>
        <taxon>Hypocreales</taxon>
        <taxon>Nectriaceae</taxon>
        <taxon>Fusarium</taxon>
        <taxon>Fusarium fujikuroi species complex</taxon>
    </lineage>
</organism>
<sequence length="200" mass="22174">MSVDFIFGVSCATSDTGHPSSGSSSLRSNRGDNCKAPPPRDQPPYFEAPWFLASPGTPIDTASSEGTIEPTSVLNPLDCSSPTCNPATWAMSLYSNGPGSPAVDNLVDDGSPFLEKPEENDQGDLHNFPLEEGKAVLEYEDFVLYKEPDWFDDLEPQLSERPFVTPQPRNDDERMSDDEYICYFDFIANNYNFDISRPLI</sequence>
<protein>
    <submittedName>
        <fullName evidence="2">Uncharacterized protein</fullName>
    </submittedName>
</protein>
<dbReference type="EMBL" id="PKMI01000034">
    <property type="protein sequence ID" value="RBA12927.1"/>
    <property type="molecule type" value="Genomic_DNA"/>
</dbReference>
<reference evidence="2 3" key="1">
    <citation type="submission" date="2017-12" db="EMBL/GenBank/DDBJ databases">
        <title>Genome sequence of the mycotoxigenic crop pathogen Fusarium proliferatum, strain ITEM 2341 from Date Palm.</title>
        <authorList>
            <person name="Almiman B.F."/>
            <person name="Shittu T.A."/>
            <person name="Muthumeenakshi S."/>
            <person name="Baroncelli R."/>
            <person name="Sreenivasaprasada S."/>
        </authorList>
    </citation>
    <scope>NUCLEOTIDE SEQUENCE [LARGE SCALE GENOMIC DNA]</scope>
    <source>
        <strain evidence="2 3">ITEM 2341</strain>
    </source>
</reference>
<feature type="region of interest" description="Disordered" evidence="1">
    <location>
        <begin position="10"/>
        <end position="51"/>
    </location>
</feature>